<dbReference type="InterPro" id="IPR003661">
    <property type="entry name" value="HisK_dim/P_dom"/>
</dbReference>
<evidence type="ECO:0000256" key="12">
    <source>
        <dbReference type="SAM" id="Phobius"/>
    </source>
</evidence>
<dbReference type="InterPro" id="IPR004358">
    <property type="entry name" value="Sig_transdc_His_kin-like_C"/>
</dbReference>
<dbReference type="GO" id="GO:0005509">
    <property type="term" value="F:calcium ion binding"/>
    <property type="evidence" value="ECO:0007669"/>
    <property type="project" value="UniProtKB-ARBA"/>
</dbReference>
<keyword evidence="16" id="KW-1185">Reference proteome</keyword>
<keyword evidence="5" id="KW-0597">Phosphoprotein</keyword>
<evidence type="ECO:0000256" key="11">
    <source>
        <dbReference type="ARBA" id="ARBA00023136"/>
    </source>
</evidence>
<keyword evidence="7 12" id="KW-0812">Transmembrane</keyword>
<evidence type="ECO:0000256" key="2">
    <source>
        <dbReference type="ARBA" id="ARBA00001968"/>
    </source>
</evidence>
<dbReference type="FunFam" id="3.30.565.10:FF:000006">
    <property type="entry name" value="Sensor histidine kinase WalK"/>
    <property type="match status" value="1"/>
</dbReference>
<evidence type="ECO:0000256" key="8">
    <source>
        <dbReference type="ARBA" id="ARBA00022777"/>
    </source>
</evidence>
<evidence type="ECO:0000256" key="10">
    <source>
        <dbReference type="ARBA" id="ARBA00023012"/>
    </source>
</evidence>
<dbReference type="PANTHER" id="PTHR45436">
    <property type="entry name" value="SENSOR HISTIDINE KINASE YKOH"/>
    <property type="match status" value="1"/>
</dbReference>
<dbReference type="FunFam" id="1.10.287.130:FF:000001">
    <property type="entry name" value="Two-component sensor histidine kinase"/>
    <property type="match status" value="1"/>
</dbReference>
<evidence type="ECO:0000259" key="14">
    <source>
        <dbReference type="PROSITE" id="PS50885"/>
    </source>
</evidence>
<keyword evidence="11 12" id="KW-0472">Membrane</keyword>
<dbReference type="InterPro" id="IPR003594">
    <property type="entry name" value="HATPase_dom"/>
</dbReference>
<keyword evidence="8 15" id="KW-0418">Kinase</keyword>
<dbReference type="InterPro" id="IPR036890">
    <property type="entry name" value="HATPase_C_sf"/>
</dbReference>
<dbReference type="SMART" id="SM00304">
    <property type="entry name" value="HAMP"/>
    <property type="match status" value="1"/>
</dbReference>
<organism evidence="15 16">
    <name type="scientific">Kribbella solani</name>
    <dbReference type="NCBI Taxonomy" id="236067"/>
    <lineage>
        <taxon>Bacteria</taxon>
        <taxon>Bacillati</taxon>
        <taxon>Actinomycetota</taxon>
        <taxon>Actinomycetes</taxon>
        <taxon>Propionibacteriales</taxon>
        <taxon>Kribbellaceae</taxon>
        <taxon>Kribbella</taxon>
    </lineage>
</organism>
<dbReference type="SUPFAM" id="SSF55874">
    <property type="entry name" value="ATPase domain of HSP90 chaperone/DNA topoisomerase II/histidine kinase"/>
    <property type="match status" value="1"/>
</dbReference>
<dbReference type="AlphaFoldDB" id="A0A841DIZ0"/>
<proteinExistence type="predicted"/>
<dbReference type="SMART" id="SM00387">
    <property type="entry name" value="HATPase_c"/>
    <property type="match status" value="1"/>
</dbReference>
<evidence type="ECO:0000313" key="16">
    <source>
        <dbReference type="Proteomes" id="UP000558997"/>
    </source>
</evidence>
<dbReference type="InterPro" id="IPR036097">
    <property type="entry name" value="HisK_dim/P_sf"/>
</dbReference>
<dbReference type="PANTHER" id="PTHR45436:SF5">
    <property type="entry name" value="SENSOR HISTIDINE KINASE TRCS"/>
    <property type="match status" value="1"/>
</dbReference>
<dbReference type="SUPFAM" id="SSF158472">
    <property type="entry name" value="HAMP domain-like"/>
    <property type="match status" value="1"/>
</dbReference>
<gene>
    <name evidence="15" type="ORF">HDA44_000880</name>
</gene>
<dbReference type="EMBL" id="JACHNF010000001">
    <property type="protein sequence ID" value="MBB5977539.1"/>
    <property type="molecule type" value="Genomic_DNA"/>
</dbReference>
<keyword evidence="9 12" id="KW-1133">Transmembrane helix</keyword>
<comment type="subcellular location">
    <subcellularLocation>
        <location evidence="3">Cell membrane</location>
    </subcellularLocation>
</comment>
<evidence type="ECO:0000256" key="9">
    <source>
        <dbReference type="ARBA" id="ARBA00022989"/>
    </source>
</evidence>
<dbReference type="EC" id="2.7.13.3" evidence="4"/>
<dbReference type="PROSITE" id="PS50885">
    <property type="entry name" value="HAMP"/>
    <property type="match status" value="1"/>
</dbReference>
<dbReference type="InterPro" id="IPR005467">
    <property type="entry name" value="His_kinase_dom"/>
</dbReference>
<dbReference type="Pfam" id="PF00672">
    <property type="entry name" value="HAMP"/>
    <property type="match status" value="1"/>
</dbReference>
<keyword evidence="6" id="KW-0808">Transferase</keyword>
<dbReference type="PRINTS" id="PR00344">
    <property type="entry name" value="BCTRLSENSOR"/>
</dbReference>
<dbReference type="Gene3D" id="6.10.340.10">
    <property type="match status" value="1"/>
</dbReference>
<name>A0A841DIZ0_9ACTN</name>
<feature type="transmembrane region" description="Helical" evidence="12">
    <location>
        <begin position="26"/>
        <end position="47"/>
    </location>
</feature>
<dbReference type="Pfam" id="PF02518">
    <property type="entry name" value="HATPase_c"/>
    <property type="match status" value="1"/>
</dbReference>
<dbReference type="GO" id="GO:0005886">
    <property type="term" value="C:plasma membrane"/>
    <property type="evidence" value="ECO:0007669"/>
    <property type="project" value="UniProtKB-SubCell"/>
</dbReference>
<feature type="domain" description="HAMP" evidence="14">
    <location>
        <begin position="197"/>
        <end position="250"/>
    </location>
</feature>
<dbReference type="CDD" id="cd00075">
    <property type="entry name" value="HATPase"/>
    <property type="match status" value="1"/>
</dbReference>
<dbReference type="Gene3D" id="3.30.565.10">
    <property type="entry name" value="Histidine kinase-like ATPase, C-terminal domain"/>
    <property type="match status" value="1"/>
</dbReference>
<keyword evidence="10" id="KW-0902">Two-component regulatory system</keyword>
<sequence length="471" mass="50427">MRRRVDGWYRTAGGLRQASVRSRSTAAAVIVVAVALMIGAVALLLLLQRALITEVSDAAEGRVSDVARQVSSSGTAGLGRELAETTRASQLVQVIDPAGRIVAASSSRVDNTPLTDLRPPAGALLRAEVGEMPLLDDDHSFLIVAQGAAYQGTTYTVVVASSVETQRQTVATVAQYLAIGFPVLLIVVGIAGWLMIGQALRPVERIRSRVQGIGSRDLTERVPVPATRDEIARLAVTMNEMLDRLETGQATQRRFVADASHELRSPLATLTAALEVVGADTTGKAWRELGKVMETETERMRHLVEDLLLLAKADDTGIRMRPTDVDLDDLVEAEIHRLRSSKPELTVKSDVHPVRVTGDPARLSQVLRNLVDNAARAAHSTVRLTTSEQNGAAIITVEDDGDGIPEADRLRVFERFVRLDTSRSRASGGSGLGLSIAREITRAHHGTITLTSSPIGGTTATVTLPPAVDVN</sequence>
<evidence type="ECO:0000256" key="4">
    <source>
        <dbReference type="ARBA" id="ARBA00012438"/>
    </source>
</evidence>
<evidence type="ECO:0000259" key="13">
    <source>
        <dbReference type="PROSITE" id="PS50109"/>
    </source>
</evidence>
<dbReference type="Proteomes" id="UP000558997">
    <property type="component" value="Unassembled WGS sequence"/>
</dbReference>
<dbReference type="InterPro" id="IPR003660">
    <property type="entry name" value="HAMP_dom"/>
</dbReference>
<evidence type="ECO:0000256" key="5">
    <source>
        <dbReference type="ARBA" id="ARBA00022553"/>
    </source>
</evidence>
<dbReference type="RefSeq" id="WP_184831544.1">
    <property type="nucleotide sequence ID" value="NZ_BAAAVN010000010.1"/>
</dbReference>
<reference evidence="15 16" key="1">
    <citation type="submission" date="2020-08" db="EMBL/GenBank/DDBJ databases">
        <title>Sequencing the genomes of 1000 actinobacteria strains.</title>
        <authorList>
            <person name="Klenk H.-P."/>
        </authorList>
    </citation>
    <scope>NUCLEOTIDE SEQUENCE [LARGE SCALE GENOMIC DNA]</scope>
    <source>
        <strain evidence="15 16">DSM 17294</strain>
    </source>
</reference>
<evidence type="ECO:0000256" key="6">
    <source>
        <dbReference type="ARBA" id="ARBA00022679"/>
    </source>
</evidence>
<dbReference type="Gene3D" id="1.10.287.130">
    <property type="match status" value="1"/>
</dbReference>
<feature type="domain" description="Histidine kinase" evidence="13">
    <location>
        <begin position="258"/>
        <end position="468"/>
    </location>
</feature>
<dbReference type="SUPFAM" id="SSF47384">
    <property type="entry name" value="Homodimeric domain of signal transducing histidine kinase"/>
    <property type="match status" value="1"/>
</dbReference>
<accession>A0A841DIZ0</accession>
<dbReference type="PROSITE" id="PS50109">
    <property type="entry name" value="HIS_KIN"/>
    <property type="match status" value="1"/>
</dbReference>
<dbReference type="CDD" id="cd00082">
    <property type="entry name" value="HisKA"/>
    <property type="match status" value="1"/>
</dbReference>
<evidence type="ECO:0000313" key="15">
    <source>
        <dbReference type="EMBL" id="MBB5977539.1"/>
    </source>
</evidence>
<dbReference type="SMART" id="SM00388">
    <property type="entry name" value="HisKA"/>
    <property type="match status" value="1"/>
</dbReference>
<dbReference type="Pfam" id="PF00512">
    <property type="entry name" value="HisKA"/>
    <property type="match status" value="1"/>
</dbReference>
<comment type="cofactor">
    <cofactor evidence="2">
        <name>a divalent metal cation</name>
        <dbReference type="ChEBI" id="CHEBI:60240"/>
    </cofactor>
</comment>
<comment type="catalytic activity">
    <reaction evidence="1">
        <text>ATP + protein L-histidine = ADP + protein N-phospho-L-histidine.</text>
        <dbReference type="EC" id="2.7.13.3"/>
    </reaction>
</comment>
<evidence type="ECO:0000256" key="1">
    <source>
        <dbReference type="ARBA" id="ARBA00000085"/>
    </source>
</evidence>
<evidence type="ECO:0000256" key="7">
    <source>
        <dbReference type="ARBA" id="ARBA00022692"/>
    </source>
</evidence>
<dbReference type="CDD" id="cd06225">
    <property type="entry name" value="HAMP"/>
    <property type="match status" value="1"/>
</dbReference>
<comment type="caution">
    <text evidence="15">The sequence shown here is derived from an EMBL/GenBank/DDBJ whole genome shotgun (WGS) entry which is preliminary data.</text>
</comment>
<dbReference type="InterPro" id="IPR050428">
    <property type="entry name" value="TCS_sensor_his_kinase"/>
</dbReference>
<evidence type="ECO:0000256" key="3">
    <source>
        <dbReference type="ARBA" id="ARBA00004236"/>
    </source>
</evidence>
<dbReference type="GO" id="GO:0000155">
    <property type="term" value="F:phosphorelay sensor kinase activity"/>
    <property type="evidence" value="ECO:0007669"/>
    <property type="project" value="InterPro"/>
</dbReference>
<protein>
    <recommendedName>
        <fullName evidence="4">histidine kinase</fullName>
        <ecNumber evidence="4">2.7.13.3</ecNumber>
    </recommendedName>
</protein>
<feature type="transmembrane region" description="Helical" evidence="12">
    <location>
        <begin position="176"/>
        <end position="196"/>
    </location>
</feature>